<comment type="caution">
    <text evidence="2">The sequence shown here is derived from an EMBL/GenBank/DDBJ whole genome shotgun (WGS) entry which is preliminary data.</text>
</comment>
<dbReference type="Pfam" id="PF12836">
    <property type="entry name" value="HHH_3"/>
    <property type="match status" value="1"/>
</dbReference>
<dbReference type="Gene3D" id="1.10.150.320">
    <property type="entry name" value="Photosystem II 12 kDa extrinsic protein"/>
    <property type="match status" value="1"/>
</dbReference>
<dbReference type="Pfam" id="PF14341">
    <property type="entry name" value="PilX_N"/>
    <property type="match status" value="1"/>
</dbReference>
<dbReference type="InterPro" id="IPR005628">
    <property type="entry name" value="GspK"/>
</dbReference>
<dbReference type="Proteomes" id="UP000266426">
    <property type="component" value="Unassembled WGS sequence"/>
</dbReference>
<dbReference type="GO" id="GO:0009306">
    <property type="term" value="P:protein secretion"/>
    <property type="evidence" value="ECO:0007669"/>
    <property type="project" value="InterPro"/>
</dbReference>
<gene>
    <name evidence="2" type="ORF">C4541_06030</name>
</gene>
<organism evidence="2 3">
    <name type="scientific">Candidatus Auribacter fodinae</name>
    <dbReference type="NCBI Taxonomy" id="2093366"/>
    <lineage>
        <taxon>Bacteria</taxon>
        <taxon>Pseudomonadati</taxon>
        <taxon>Candidatus Auribacterota</taxon>
        <taxon>Candidatus Auribacteria</taxon>
        <taxon>Candidatus Auribacterales</taxon>
        <taxon>Candidatus Auribacteraceae</taxon>
        <taxon>Candidatus Auribacter</taxon>
    </lineage>
</organism>
<feature type="domain" description="Type 4 fimbrial biogenesis protein PilX N-terminal" evidence="1">
    <location>
        <begin position="11"/>
        <end position="60"/>
    </location>
</feature>
<sequence>MKKRLGQAGQKGMALLITLLILAVLSIMATTMVTNMTLDQKTSSNVNTDISAQYIAMAGLNHAIGVLRDDLDFINSSTSFESYDWNTENSFSDDWKTVFSGSDVDIADTISRSTGDLAVGTPDAKWIYLHQSPGDAGSPVIGRYAVLIEDENARMNINAVGSDFDSVEAAQEGVSTVEIDLRDLFENISGVTVSLADLIAASSMKPFAELEELRKISGIDDATYTKIAPYLTLYSADHDMYYDLFGTPVTYYPRINVNYETRLNYLKEIFTRMFWADSRKDVMASINIIDYRDENHVPSVYTESELGVDMNGSGSVSSSTNVYGVEGIQINELLTQASVVIEANDTITGSYIIEIDSGNFTRNASYFNGLSVDETNKATAVLEIPWDNGQFKVVVYSSAEVPNDSVSCRVEGVGYFSVPAGGSLQYIATVSDGILTIELEDPLQYDGMGGLAATQTPSKIEKIEIIGGDYIEIVNISRESITLTTDWTFVCDNGTPADTSDDRAYHLPSDVTLSGVTYTSTMDPVTVTYDYLVLTNSPKLVEMAFDSVVDGVWNGDISVLLNSSGNPLFDLLDVGESITIKNGDGDVIDHISKPDNNEYSVKGYISIAAKISREKRSPELDIDIDSVTVWDSSTTAGNSAGHFGTPGAQNTLSGPSYVTVRDDDITNPFFMYELPKNEYINNPAGALTNAETIYTSIYDKIGFDVYTMRAEDYYQKTSWTLMGGASNYLALSNGVTSGAKISAHCDYSGNNIPDGEYRLFLKGLQSGEIHSITGTYLDTGSSTILSKTVSVTTDESGLTCLNGVYSSSADELLPFSVENALFSLVDNCDASTPTTQNTADEFVLQPVGFDPVLAGKINVNTADVKTIQALPGVDSTLAQAIVTQSLSSPFNRLTDLLMVTGLSFSQYCKIANLVTVRSSNFRVHVVGQVIRDVNKNGSYDAGDVVVGEKRCAASVYRSIERDDTANPSAITMFTRSFDWDD</sequence>
<dbReference type="InterPro" id="IPR025746">
    <property type="entry name" value="PilX_N_dom"/>
</dbReference>
<evidence type="ECO:0000259" key="1">
    <source>
        <dbReference type="Pfam" id="PF14341"/>
    </source>
</evidence>
<reference evidence="2 3" key="1">
    <citation type="journal article" date="2017" name="ISME J.">
        <title>Energy and carbon metabolisms in a deep terrestrial subsurface fluid microbial community.</title>
        <authorList>
            <person name="Momper L."/>
            <person name="Jungbluth S.P."/>
            <person name="Lee M.D."/>
            <person name="Amend J.P."/>
        </authorList>
    </citation>
    <scope>NUCLEOTIDE SEQUENCE [LARGE SCALE GENOMIC DNA]</scope>
    <source>
        <strain evidence="2">SURF_26</strain>
    </source>
</reference>
<dbReference type="PANTHER" id="PTHR38831:SF1">
    <property type="entry name" value="TYPE II SECRETION SYSTEM PROTEIN K-RELATED"/>
    <property type="match status" value="1"/>
</dbReference>
<name>A0A3A4R4R7_9BACT</name>
<evidence type="ECO:0000313" key="2">
    <source>
        <dbReference type="EMBL" id="RJP59416.1"/>
    </source>
</evidence>
<dbReference type="SUPFAM" id="SSF81585">
    <property type="entry name" value="PsbU/PolX domain-like"/>
    <property type="match status" value="2"/>
</dbReference>
<dbReference type="PANTHER" id="PTHR38831">
    <property type="entry name" value="TYPE II SECRETION SYSTEM PROTEIN K"/>
    <property type="match status" value="1"/>
</dbReference>
<protein>
    <recommendedName>
        <fullName evidence="1">Type 4 fimbrial biogenesis protein PilX N-terminal domain-containing protein</fullName>
    </recommendedName>
</protein>
<proteinExistence type="predicted"/>
<dbReference type="EMBL" id="QZJZ01000049">
    <property type="protein sequence ID" value="RJP59416.1"/>
    <property type="molecule type" value="Genomic_DNA"/>
</dbReference>
<accession>A0A3A4R4R7</accession>
<dbReference type="GO" id="GO:0016020">
    <property type="term" value="C:membrane"/>
    <property type="evidence" value="ECO:0007669"/>
    <property type="project" value="InterPro"/>
</dbReference>
<evidence type="ECO:0000313" key="3">
    <source>
        <dbReference type="Proteomes" id="UP000266426"/>
    </source>
</evidence>
<dbReference type="AlphaFoldDB" id="A0A3A4R4R7"/>